<dbReference type="InterPro" id="IPR000515">
    <property type="entry name" value="MetI-like"/>
</dbReference>
<proteinExistence type="inferred from homology"/>
<evidence type="ECO:0000256" key="6">
    <source>
        <dbReference type="ARBA" id="ARBA00023136"/>
    </source>
</evidence>
<keyword evidence="6 7" id="KW-0472">Membrane</keyword>
<evidence type="ECO:0000256" key="2">
    <source>
        <dbReference type="ARBA" id="ARBA00022448"/>
    </source>
</evidence>
<evidence type="ECO:0000256" key="4">
    <source>
        <dbReference type="ARBA" id="ARBA00022692"/>
    </source>
</evidence>
<evidence type="ECO:0000256" key="3">
    <source>
        <dbReference type="ARBA" id="ARBA00022475"/>
    </source>
</evidence>
<dbReference type="InterPro" id="IPR035906">
    <property type="entry name" value="MetI-like_sf"/>
</dbReference>
<feature type="domain" description="ABC transmembrane type-1" evidence="8">
    <location>
        <begin position="67"/>
        <end position="280"/>
    </location>
</feature>
<feature type="transmembrane region" description="Helical" evidence="7">
    <location>
        <begin position="7"/>
        <end position="27"/>
    </location>
</feature>
<keyword evidence="4 7" id="KW-0812">Transmembrane</keyword>
<evidence type="ECO:0000313" key="9">
    <source>
        <dbReference type="EMBL" id="MCW6507318.1"/>
    </source>
</evidence>
<evidence type="ECO:0000259" key="8">
    <source>
        <dbReference type="PROSITE" id="PS50928"/>
    </source>
</evidence>
<evidence type="ECO:0000256" key="7">
    <source>
        <dbReference type="RuleBase" id="RU363032"/>
    </source>
</evidence>
<accession>A0AA41YUV7</accession>
<dbReference type="GO" id="GO:0055085">
    <property type="term" value="P:transmembrane transport"/>
    <property type="evidence" value="ECO:0007669"/>
    <property type="project" value="InterPro"/>
</dbReference>
<gene>
    <name evidence="9" type="ORF">M8523_04710</name>
</gene>
<dbReference type="SUPFAM" id="SSF161098">
    <property type="entry name" value="MetI-like"/>
    <property type="match status" value="1"/>
</dbReference>
<dbReference type="InterPro" id="IPR051393">
    <property type="entry name" value="ABC_transporter_permease"/>
</dbReference>
<dbReference type="PANTHER" id="PTHR30193:SF41">
    <property type="entry name" value="DIACETYLCHITOBIOSE UPTAKE SYSTEM PERMEASE PROTEIN NGCF"/>
    <property type="match status" value="1"/>
</dbReference>
<dbReference type="EMBL" id="JAMOIM010000002">
    <property type="protein sequence ID" value="MCW6507318.1"/>
    <property type="molecule type" value="Genomic_DNA"/>
</dbReference>
<dbReference type="PROSITE" id="PS50928">
    <property type="entry name" value="ABC_TM1"/>
    <property type="match status" value="1"/>
</dbReference>
<protein>
    <submittedName>
        <fullName evidence="9">Sugar ABC transporter permease</fullName>
    </submittedName>
</protein>
<dbReference type="Gene3D" id="1.10.3720.10">
    <property type="entry name" value="MetI-like"/>
    <property type="match status" value="1"/>
</dbReference>
<dbReference type="CDD" id="cd06261">
    <property type="entry name" value="TM_PBP2"/>
    <property type="match status" value="1"/>
</dbReference>
<feature type="transmembrane region" description="Helical" evidence="7">
    <location>
        <begin position="102"/>
        <end position="122"/>
    </location>
</feature>
<evidence type="ECO:0000313" key="10">
    <source>
        <dbReference type="Proteomes" id="UP001165667"/>
    </source>
</evidence>
<evidence type="ECO:0000256" key="5">
    <source>
        <dbReference type="ARBA" id="ARBA00022989"/>
    </source>
</evidence>
<dbReference type="AlphaFoldDB" id="A0AA41YUV7"/>
<name>A0AA41YUV7_9HYPH</name>
<keyword evidence="10" id="KW-1185">Reference proteome</keyword>
<keyword evidence="3" id="KW-1003">Cell membrane</keyword>
<comment type="caution">
    <text evidence="9">The sequence shown here is derived from an EMBL/GenBank/DDBJ whole genome shotgun (WGS) entry which is preliminary data.</text>
</comment>
<feature type="transmembrane region" description="Helical" evidence="7">
    <location>
        <begin position="262"/>
        <end position="283"/>
    </location>
</feature>
<reference evidence="9" key="1">
    <citation type="submission" date="2022-05" db="EMBL/GenBank/DDBJ databases">
        <authorList>
            <person name="Pankratov T."/>
        </authorList>
    </citation>
    <scope>NUCLEOTIDE SEQUENCE</scope>
    <source>
        <strain evidence="9">BP6-180914</strain>
    </source>
</reference>
<dbReference type="Pfam" id="PF00528">
    <property type="entry name" value="BPD_transp_1"/>
    <property type="match status" value="1"/>
</dbReference>
<comment type="subcellular location">
    <subcellularLocation>
        <location evidence="1 7">Cell membrane</location>
        <topology evidence="1 7">Multi-pass membrane protein</topology>
    </subcellularLocation>
</comment>
<keyword evidence="2 7" id="KW-0813">Transport</keyword>
<dbReference type="GO" id="GO:0005886">
    <property type="term" value="C:plasma membrane"/>
    <property type="evidence" value="ECO:0007669"/>
    <property type="project" value="UniProtKB-SubCell"/>
</dbReference>
<dbReference type="Proteomes" id="UP001165667">
    <property type="component" value="Unassembled WGS sequence"/>
</dbReference>
<sequence length="289" mass="32586">MRKRQQTGAAVVFVGPFVVAYLVLFVYPTLKMVVLSFTNAPLIGEGKWVGWSNYLRLAHDNLFLQSVGHTIYFVVLTVIPTTLLGLVIAMMVLRLRGLLQSLVLAAFFLPYILPVTVVYRIWEWMIDPQFGIAQLPIRLLLGHSVAMWSDPLWAMPSIAFITIWWTNGFNVLLFIAGLKNISQDVHDAASLDGAHRWARFRYITWPLIWPVTALVLTIQLILQLKIFDQVYLMTVGGPFNSTYVVVQYIYKQAFQSNHGGYGATVAVVLFVAIAALSVLQFQALRVRPS</sequence>
<organism evidence="9 10">
    <name type="scientific">Lichenifustis flavocetrariae</name>
    <dbReference type="NCBI Taxonomy" id="2949735"/>
    <lineage>
        <taxon>Bacteria</taxon>
        <taxon>Pseudomonadati</taxon>
        <taxon>Pseudomonadota</taxon>
        <taxon>Alphaproteobacteria</taxon>
        <taxon>Hyphomicrobiales</taxon>
        <taxon>Lichenihabitantaceae</taxon>
        <taxon>Lichenifustis</taxon>
    </lineage>
</organism>
<feature type="transmembrane region" description="Helical" evidence="7">
    <location>
        <begin position="71"/>
        <end position="95"/>
    </location>
</feature>
<feature type="transmembrane region" description="Helical" evidence="7">
    <location>
        <begin position="158"/>
        <end position="181"/>
    </location>
</feature>
<evidence type="ECO:0000256" key="1">
    <source>
        <dbReference type="ARBA" id="ARBA00004651"/>
    </source>
</evidence>
<feature type="transmembrane region" description="Helical" evidence="7">
    <location>
        <begin position="202"/>
        <end position="224"/>
    </location>
</feature>
<dbReference type="PANTHER" id="PTHR30193">
    <property type="entry name" value="ABC TRANSPORTER PERMEASE PROTEIN"/>
    <property type="match status" value="1"/>
</dbReference>
<comment type="similarity">
    <text evidence="7">Belongs to the binding-protein-dependent transport system permease family.</text>
</comment>
<keyword evidence="5 7" id="KW-1133">Transmembrane helix</keyword>